<accession>A0AAE3FWA7</accession>
<evidence type="ECO:0000313" key="3">
    <source>
        <dbReference type="EMBL" id="MCL9816366.1"/>
    </source>
</evidence>
<reference evidence="3" key="1">
    <citation type="journal article" date="2022" name="Syst. Appl. Microbiol.">
        <title>Natronocalculus amylovorans gen. nov., sp. nov., and Natranaeroarchaeum aerophilus sp. nov., dominant culturable amylolytic natronoarchaea from hypersaline soda lakes in southwestern Siberia.</title>
        <authorList>
            <person name="Sorokin D.Y."/>
            <person name="Elcheninov A.G."/>
            <person name="Khizhniak T.V."/>
            <person name="Koenen M."/>
            <person name="Bale N.J."/>
            <person name="Damste J.S.S."/>
            <person name="Kublanov I.V."/>
        </authorList>
    </citation>
    <scope>NUCLEOTIDE SEQUENCE</scope>
    <source>
        <strain evidence="3">AArc-St2</strain>
    </source>
</reference>
<dbReference type="Pfam" id="PF00963">
    <property type="entry name" value="Cohesin"/>
    <property type="match status" value="1"/>
</dbReference>
<dbReference type="Gene3D" id="2.60.40.680">
    <property type="match status" value="1"/>
</dbReference>
<dbReference type="SUPFAM" id="SSF49384">
    <property type="entry name" value="Carbohydrate-binding domain"/>
    <property type="match status" value="1"/>
</dbReference>
<evidence type="ECO:0000259" key="2">
    <source>
        <dbReference type="Pfam" id="PF00963"/>
    </source>
</evidence>
<keyword evidence="4" id="KW-1185">Reference proteome</keyword>
<name>A0AAE3FWA7_9EURY</name>
<evidence type="ECO:0000256" key="1">
    <source>
        <dbReference type="SAM" id="MobiDB-lite"/>
    </source>
</evidence>
<organism evidence="3 4">
    <name type="scientific">Natronocalculus amylovorans</name>
    <dbReference type="NCBI Taxonomy" id="2917812"/>
    <lineage>
        <taxon>Archaea</taxon>
        <taxon>Methanobacteriati</taxon>
        <taxon>Methanobacteriota</taxon>
        <taxon>Stenosarchaea group</taxon>
        <taxon>Halobacteria</taxon>
        <taxon>Halobacteriales</taxon>
        <taxon>Haloferacaceae</taxon>
        <taxon>Natronocalculus</taxon>
    </lineage>
</organism>
<feature type="compositionally biased region" description="Polar residues" evidence="1">
    <location>
        <begin position="165"/>
        <end position="183"/>
    </location>
</feature>
<proteinExistence type="predicted"/>
<dbReference type="GO" id="GO:0000272">
    <property type="term" value="P:polysaccharide catabolic process"/>
    <property type="evidence" value="ECO:0007669"/>
    <property type="project" value="InterPro"/>
</dbReference>
<dbReference type="EMBL" id="JAKRVX010000002">
    <property type="protein sequence ID" value="MCL9816366.1"/>
    <property type="molecule type" value="Genomic_DNA"/>
</dbReference>
<feature type="region of interest" description="Disordered" evidence="1">
    <location>
        <begin position="155"/>
        <end position="239"/>
    </location>
</feature>
<sequence length="260" mass="27777">MNTQRRRAFYIGLLALIIVFGSAGVAFFAAPATAGDQYAVIQFEPRESTVEPGQTIEVDVTLQSDGHPGAGVYKIDMQVAYASQYVTVTDIDRGPWLESAPQYQDGDAEIRTETEIDDSAGIAELTQEIRPHEDGTTGADTIATLTIEIADDAPPSTVSLEAGTSEAQLTDQWPQPIVSQNGQLIIDGGGEGTPADESTTSTDSDGAEEHDPDTQQRDEAGNEGERTEETDQTDSEIPVPIATAIATAMLLLLLYSRRST</sequence>
<reference evidence="3" key="2">
    <citation type="submission" date="2022-02" db="EMBL/GenBank/DDBJ databases">
        <authorList>
            <person name="Elcheninov A.G."/>
            <person name="Sorokin D.Y."/>
            <person name="Kublanov I.V."/>
        </authorList>
    </citation>
    <scope>NUCLEOTIDE SEQUENCE</scope>
    <source>
        <strain evidence="3">AArc-St2</strain>
    </source>
</reference>
<feature type="compositionally biased region" description="Basic and acidic residues" evidence="1">
    <location>
        <begin position="207"/>
        <end position="229"/>
    </location>
</feature>
<dbReference type="Proteomes" id="UP001203207">
    <property type="component" value="Unassembled WGS sequence"/>
</dbReference>
<gene>
    <name evidence="3" type="ORF">AArcSt2_05350</name>
</gene>
<dbReference type="InterPro" id="IPR008965">
    <property type="entry name" value="CBM2/CBM3_carb-bd_dom_sf"/>
</dbReference>
<comment type="caution">
    <text evidence="3">The sequence shown here is derived from an EMBL/GenBank/DDBJ whole genome shotgun (WGS) entry which is preliminary data.</text>
</comment>
<dbReference type="AlphaFoldDB" id="A0AAE3FWA7"/>
<protein>
    <recommendedName>
        <fullName evidence="2">Cohesin domain-containing protein</fullName>
    </recommendedName>
</protein>
<evidence type="ECO:0000313" key="4">
    <source>
        <dbReference type="Proteomes" id="UP001203207"/>
    </source>
</evidence>
<dbReference type="InterPro" id="IPR002102">
    <property type="entry name" value="Cohesin_dom"/>
</dbReference>
<feature type="domain" description="Cohesin" evidence="2">
    <location>
        <begin position="45"/>
        <end position="159"/>
    </location>
</feature>
<dbReference type="GO" id="GO:0030246">
    <property type="term" value="F:carbohydrate binding"/>
    <property type="evidence" value="ECO:0007669"/>
    <property type="project" value="InterPro"/>
</dbReference>
<dbReference type="RefSeq" id="WP_250583343.1">
    <property type="nucleotide sequence ID" value="NZ_JAKRVX010000002.1"/>
</dbReference>